<accession>A0A6G1H9E9</accession>
<proteinExistence type="predicted"/>
<gene>
    <name evidence="1" type="ORF">K402DRAFT_451963</name>
</gene>
<keyword evidence="2" id="KW-1185">Reference proteome</keyword>
<dbReference type="EMBL" id="ML977144">
    <property type="protein sequence ID" value="KAF1989785.1"/>
    <property type="molecule type" value="Genomic_DNA"/>
</dbReference>
<name>A0A6G1H9E9_9PEZI</name>
<evidence type="ECO:0000313" key="1">
    <source>
        <dbReference type="EMBL" id="KAF1989785.1"/>
    </source>
</evidence>
<evidence type="ECO:0000313" key="2">
    <source>
        <dbReference type="Proteomes" id="UP000800041"/>
    </source>
</evidence>
<dbReference type="Proteomes" id="UP000800041">
    <property type="component" value="Unassembled WGS sequence"/>
</dbReference>
<reference evidence="1" key="1">
    <citation type="journal article" date="2020" name="Stud. Mycol.">
        <title>101 Dothideomycetes genomes: a test case for predicting lifestyles and emergence of pathogens.</title>
        <authorList>
            <person name="Haridas S."/>
            <person name="Albert R."/>
            <person name="Binder M."/>
            <person name="Bloem J."/>
            <person name="Labutti K."/>
            <person name="Salamov A."/>
            <person name="Andreopoulos B."/>
            <person name="Baker S."/>
            <person name="Barry K."/>
            <person name="Bills G."/>
            <person name="Bluhm B."/>
            <person name="Cannon C."/>
            <person name="Castanera R."/>
            <person name="Culley D."/>
            <person name="Daum C."/>
            <person name="Ezra D."/>
            <person name="Gonzalez J."/>
            <person name="Henrissat B."/>
            <person name="Kuo A."/>
            <person name="Liang C."/>
            <person name="Lipzen A."/>
            <person name="Lutzoni F."/>
            <person name="Magnuson J."/>
            <person name="Mondo S."/>
            <person name="Nolan M."/>
            <person name="Ohm R."/>
            <person name="Pangilinan J."/>
            <person name="Park H.-J."/>
            <person name="Ramirez L."/>
            <person name="Alfaro M."/>
            <person name="Sun H."/>
            <person name="Tritt A."/>
            <person name="Yoshinaga Y."/>
            <person name="Zwiers L.-H."/>
            <person name="Turgeon B."/>
            <person name="Goodwin S."/>
            <person name="Spatafora J."/>
            <person name="Crous P."/>
            <person name="Grigoriev I."/>
        </authorList>
    </citation>
    <scope>NUCLEOTIDE SEQUENCE</scope>
    <source>
        <strain evidence="1">CBS 113979</strain>
    </source>
</reference>
<protein>
    <submittedName>
        <fullName evidence="1">Uncharacterized protein</fullName>
    </submittedName>
</protein>
<feature type="non-terminal residue" evidence="1">
    <location>
        <position position="466"/>
    </location>
</feature>
<sequence length="466" mass="53264">MFEASTALSLQVREMPSSDAVDVQETPRILTSESFHGNQQLPLFLALNKWHSILTSLKPKFPHCLINPHPFLPQNMPFDSAAALEAQWRAWATERSSDGLLGDWTANLNREFLFPRLPPEVCKIIIWFLFDGRTSPRLIHPTTPGSPAQVSLGRGTAGLFFRSKFHHLSHIRFPTTYAAVPSPYLGLILDRKTNMLATDVGWESTTKVFRTPKDFSEVASFFITDKKRMPSKNAIKMIELNFTHRGFEGFFDVPYSAAERANEPSLDGSLTKYISENWAMNDDEDWLVRAKLLLKIPGLKKLVLRFHDTRYGAETDPWGSDDPKVTGAYVTLCQHGVVWFFLKFAYPILRQLHEKGVEIECAGALSIGPTFVNQRLRKMLNCKCQWHTAVEEEVAELQRMEETINWGQHMLNDCACEIPCRFEPYYELIEDPEPPSASSDAEAVQLMANYTWNEWETDPFRMRNIA</sequence>
<dbReference type="AlphaFoldDB" id="A0A6G1H9E9"/>
<organism evidence="1 2">
    <name type="scientific">Aulographum hederae CBS 113979</name>
    <dbReference type="NCBI Taxonomy" id="1176131"/>
    <lineage>
        <taxon>Eukaryota</taxon>
        <taxon>Fungi</taxon>
        <taxon>Dikarya</taxon>
        <taxon>Ascomycota</taxon>
        <taxon>Pezizomycotina</taxon>
        <taxon>Dothideomycetes</taxon>
        <taxon>Pleosporomycetidae</taxon>
        <taxon>Aulographales</taxon>
        <taxon>Aulographaceae</taxon>
    </lineage>
</organism>